<dbReference type="GO" id="GO:0016491">
    <property type="term" value="F:oxidoreductase activity"/>
    <property type="evidence" value="ECO:0007669"/>
    <property type="project" value="UniProtKB-KW"/>
</dbReference>
<evidence type="ECO:0000256" key="3">
    <source>
        <dbReference type="ARBA" id="ARBA00035112"/>
    </source>
</evidence>
<keyword evidence="6" id="KW-1185">Reference proteome</keyword>
<keyword evidence="2" id="KW-0560">Oxidoreductase</keyword>
<reference evidence="5" key="1">
    <citation type="submission" date="2021-02" db="EMBL/GenBank/DDBJ databases">
        <title>Genome sequence Cadophora malorum strain M34.</title>
        <authorList>
            <person name="Stefanovic E."/>
            <person name="Vu D."/>
            <person name="Scully C."/>
            <person name="Dijksterhuis J."/>
            <person name="Roader J."/>
            <person name="Houbraken J."/>
        </authorList>
    </citation>
    <scope>NUCLEOTIDE SEQUENCE</scope>
    <source>
        <strain evidence="5">M34</strain>
    </source>
</reference>
<dbReference type="AlphaFoldDB" id="A0A8H7TG50"/>
<protein>
    <recommendedName>
        <fullName evidence="7">Oxidase ustYa</fullName>
    </recommendedName>
</protein>
<dbReference type="PANTHER" id="PTHR33365">
    <property type="entry name" value="YALI0B05434P"/>
    <property type="match status" value="1"/>
</dbReference>
<evidence type="ECO:0008006" key="7">
    <source>
        <dbReference type="Google" id="ProtNLM"/>
    </source>
</evidence>
<evidence type="ECO:0000313" key="5">
    <source>
        <dbReference type="EMBL" id="KAG4419124.1"/>
    </source>
</evidence>
<proteinExistence type="inferred from homology"/>
<dbReference type="Pfam" id="PF11807">
    <property type="entry name" value="UstYa"/>
    <property type="match status" value="1"/>
</dbReference>
<dbReference type="Proteomes" id="UP000664132">
    <property type="component" value="Unassembled WGS sequence"/>
</dbReference>
<dbReference type="OrthoDB" id="3687641at2759"/>
<feature type="chain" id="PRO_5034409623" description="Oxidase ustYa" evidence="4">
    <location>
        <begin position="16"/>
        <end position="197"/>
    </location>
</feature>
<evidence type="ECO:0000256" key="1">
    <source>
        <dbReference type="ARBA" id="ARBA00004685"/>
    </source>
</evidence>
<feature type="signal peptide" evidence="4">
    <location>
        <begin position="1"/>
        <end position="15"/>
    </location>
</feature>
<gene>
    <name evidence="5" type="ORF">IFR04_007720</name>
</gene>
<dbReference type="EMBL" id="JAFJYH010000112">
    <property type="protein sequence ID" value="KAG4419124.1"/>
    <property type="molecule type" value="Genomic_DNA"/>
</dbReference>
<dbReference type="PANTHER" id="PTHR33365:SF11">
    <property type="entry name" value="TAT PATHWAY SIGNAL SEQUENCE"/>
    <property type="match status" value="1"/>
</dbReference>
<dbReference type="GO" id="GO:0043386">
    <property type="term" value="P:mycotoxin biosynthetic process"/>
    <property type="evidence" value="ECO:0007669"/>
    <property type="project" value="InterPro"/>
</dbReference>
<comment type="caution">
    <text evidence="5">The sequence shown here is derived from an EMBL/GenBank/DDBJ whole genome shotgun (WGS) entry which is preliminary data.</text>
</comment>
<sequence>MIILGLLLLLRHEWSQQKIPPATWQVGGDYTGAGPTFSTHTQTFASSPDFAPLNTTQFFQPSTLSLWNTLMPPGTGLPARDPSHTFFTTSMTHQLHCVYMMARIFSGVVLNSTEKIEEGLLPDDWHFHFMHCVDYMRQAVMCGADLAMEPHEPDDLEEGKLDAAWGARHVCKNYGEVTNYLQDQINDGARVVLPIDD</sequence>
<organism evidence="5 6">
    <name type="scientific">Cadophora malorum</name>
    <dbReference type="NCBI Taxonomy" id="108018"/>
    <lineage>
        <taxon>Eukaryota</taxon>
        <taxon>Fungi</taxon>
        <taxon>Dikarya</taxon>
        <taxon>Ascomycota</taxon>
        <taxon>Pezizomycotina</taxon>
        <taxon>Leotiomycetes</taxon>
        <taxon>Helotiales</taxon>
        <taxon>Ploettnerulaceae</taxon>
        <taxon>Cadophora</taxon>
    </lineage>
</organism>
<keyword evidence="4" id="KW-0732">Signal</keyword>
<comment type="pathway">
    <text evidence="1">Mycotoxin biosynthesis.</text>
</comment>
<accession>A0A8H7TG50</accession>
<dbReference type="InterPro" id="IPR021765">
    <property type="entry name" value="UstYa-like"/>
</dbReference>
<evidence type="ECO:0000256" key="4">
    <source>
        <dbReference type="SAM" id="SignalP"/>
    </source>
</evidence>
<comment type="similarity">
    <text evidence="3">Belongs to the ustYa family.</text>
</comment>
<evidence type="ECO:0000313" key="6">
    <source>
        <dbReference type="Proteomes" id="UP000664132"/>
    </source>
</evidence>
<evidence type="ECO:0000256" key="2">
    <source>
        <dbReference type="ARBA" id="ARBA00023002"/>
    </source>
</evidence>
<name>A0A8H7TG50_9HELO</name>